<dbReference type="OrthoDB" id="961488at2"/>
<dbReference type="RefSeq" id="WP_119445420.1">
    <property type="nucleotide sequence ID" value="NZ_CP032317.1"/>
</dbReference>
<evidence type="ECO:0000313" key="1">
    <source>
        <dbReference type="EMBL" id="AYA37862.1"/>
    </source>
</evidence>
<proteinExistence type="predicted"/>
<dbReference type="PROSITE" id="PS51257">
    <property type="entry name" value="PROKAR_LIPOPROTEIN"/>
    <property type="match status" value="1"/>
</dbReference>
<reference evidence="1 2" key="1">
    <citation type="submission" date="2018-09" db="EMBL/GenBank/DDBJ databases">
        <title>Hymenobacter medium sp. nov., isolated from R2A medium.</title>
        <authorList>
            <person name="Yingchao G."/>
        </authorList>
    </citation>
    <scope>NUCLEOTIDE SEQUENCE [LARGE SCALE GENOMIC DNA]</scope>
    <source>
        <strain evidence="2">sh-6</strain>
    </source>
</reference>
<accession>A0A3B7R270</accession>
<name>A0A3B7R270_9BACT</name>
<sequence>MKYLAYLAVAAGIALSSCHKKPTPAEPAPTLEGNWQGLDERQDMFDENNQLLSTYLMPYRTGLHAINFDEVDRLYTVYNNGAVVGRFSYWITDNRLQLQGGGEFVIEEHTKTKLVLRVRQDINTTRYLVRTRSYTR</sequence>
<dbReference type="AlphaFoldDB" id="A0A3B7R270"/>
<keyword evidence="2" id="KW-1185">Reference proteome</keyword>
<protein>
    <recommendedName>
        <fullName evidence="3">Lipocalin-like domain-containing protein</fullName>
    </recommendedName>
</protein>
<evidence type="ECO:0008006" key="3">
    <source>
        <dbReference type="Google" id="ProtNLM"/>
    </source>
</evidence>
<dbReference type="KEGG" id="hyh:D3Y59_12900"/>
<gene>
    <name evidence="1" type="ORF">D3Y59_12900</name>
</gene>
<dbReference type="Proteomes" id="UP000262802">
    <property type="component" value="Chromosome"/>
</dbReference>
<evidence type="ECO:0000313" key="2">
    <source>
        <dbReference type="Proteomes" id="UP000262802"/>
    </source>
</evidence>
<organism evidence="1 2">
    <name type="scientific">Hymenobacter oligotrophus</name>
    <dbReference type="NCBI Taxonomy" id="2319843"/>
    <lineage>
        <taxon>Bacteria</taxon>
        <taxon>Pseudomonadati</taxon>
        <taxon>Bacteroidota</taxon>
        <taxon>Cytophagia</taxon>
        <taxon>Cytophagales</taxon>
        <taxon>Hymenobacteraceae</taxon>
        <taxon>Hymenobacter</taxon>
    </lineage>
</organism>
<dbReference type="EMBL" id="CP032317">
    <property type="protein sequence ID" value="AYA37862.1"/>
    <property type="molecule type" value="Genomic_DNA"/>
</dbReference>